<accession>A0A914D9F9</accession>
<feature type="transmembrane region" description="Helical" evidence="1">
    <location>
        <begin position="81"/>
        <end position="98"/>
    </location>
</feature>
<evidence type="ECO:0000256" key="1">
    <source>
        <dbReference type="SAM" id="Phobius"/>
    </source>
</evidence>
<feature type="transmembrane region" description="Helical" evidence="1">
    <location>
        <begin position="172"/>
        <end position="192"/>
    </location>
</feature>
<dbReference type="WBParaSite" id="ACRNAN_scaffold20285.g15601.t1">
    <property type="protein sequence ID" value="ACRNAN_scaffold20285.g15601.t1"/>
    <property type="gene ID" value="ACRNAN_scaffold20285.g15601"/>
</dbReference>
<protein>
    <submittedName>
        <fullName evidence="3">Uncharacterized protein</fullName>
    </submittedName>
</protein>
<dbReference type="Proteomes" id="UP000887540">
    <property type="component" value="Unplaced"/>
</dbReference>
<feature type="transmembrane region" description="Helical" evidence="1">
    <location>
        <begin position="251"/>
        <end position="274"/>
    </location>
</feature>
<keyword evidence="1" id="KW-1133">Transmembrane helix</keyword>
<dbReference type="AlphaFoldDB" id="A0A914D9F9"/>
<sequence>MVFRPTPKLVARTPNVLCVLICNWDCTNVRPQMSVRKYPSASIRPQMSRPQMSVRKGIMFFGQVVFPLDICIIISGAYVSSVTMVLFFLAINGISTSYKKFNKEIKSAINERKFETNLSCLTEIENRLIAYQKLADTIYLAFGILMSTTFMLGIIIHGAAQFAMRAYSDNMYILESVVFVSWTGFGGILIVSSSNRPTRFYKETIETKEILWQESSLFSNSNEVLVPILERIRSRIDDASYGRHMMISVKLSLFSIKAFLLIFMFTINILVAFWKKTNL</sequence>
<proteinExistence type="predicted"/>
<feature type="transmembrane region" description="Helical" evidence="1">
    <location>
        <begin position="137"/>
        <end position="160"/>
    </location>
</feature>
<reference evidence="3" key="1">
    <citation type="submission" date="2022-11" db="UniProtKB">
        <authorList>
            <consortium name="WormBaseParasite"/>
        </authorList>
    </citation>
    <scope>IDENTIFICATION</scope>
</reference>
<keyword evidence="1" id="KW-0812">Transmembrane</keyword>
<keyword evidence="2" id="KW-1185">Reference proteome</keyword>
<evidence type="ECO:0000313" key="2">
    <source>
        <dbReference type="Proteomes" id="UP000887540"/>
    </source>
</evidence>
<evidence type="ECO:0000313" key="3">
    <source>
        <dbReference type="WBParaSite" id="ACRNAN_scaffold20285.g15601.t1"/>
    </source>
</evidence>
<organism evidence="2 3">
    <name type="scientific">Acrobeloides nanus</name>
    <dbReference type="NCBI Taxonomy" id="290746"/>
    <lineage>
        <taxon>Eukaryota</taxon>
        <taxon>Metazoa</taxon>
        <taxon>Ecdysozoa</taxon>
        <taxon>Nematoda</taxon>
        <taxon>Chromadorea</taxon>
        <taxon>Rhabditida</taxon>
        <taxon>Tylenchina</taxon>
        <taxon>Cephalobomorpha</taxon>
        <taxon>Cephaloboidea</taxon>
        <taxon>Cephalobidae</taxon>
        <taxon>Acrobeloides</taxon>
    </lineage>
</organism>
<name>A0A914D9F9_9BILA</name>
<keyword evidence="1" id="KW-0472">Membrane</keyword>